<dbReference type="Proteomes" id="UP000006054">
    <property type="component" value="Chromosome"/>
</dbReference>
<evidence type="ECO:0000313" key="1">
    <source>
        <dbReference type="EMBL" id="AFM05485.1"/>
    </source>
</evidence>
<keyword evidence="2" id="KW-1185">Reference proteome</keyword>
<dbReference type="RefSeq" id="WP_014798916.1">
    <property type="nucleotide sequence ID" value="NC_018018.1"/>
</dbReference>
<dbReference type="AlphaFoldDB" id="I4ANF0"/>
<proteinExistence type="predicted"/>
<name>I4ANF0_BERLS</name>
<reference evidence="2" key="1">
    <citation type="submission" date="2012-06" db="EMBL/GenBank/DDBJ databases">
        <title>The complete genome of Flexibacter litoralis DSM 6794.</title>
        <authorList>
            <person name="Lucas S."/>
            <person name="Copeland A."/>
            <person name="Lapidus A."/>
            <person name="Glavina del Rio T."/>
            <person name="Dalin E."/>
            <person name="Tice H."/>
            <person name="Bruce D."/>
            <person name="Goodwin L."/>
            <person name="Pitluck S."/>
            <person name="Peters L."/>
            <person name="Ovchinnikova G."/>
            <person name="Lu M."/>
            <person name="Kyrpides N."/>
            <person name="Mavromatis K."/>
            <person name="Ivanova N."/>
            <person name="Brettin T."/>
            <person name="Detter J.C."/>
            <person name="Han C."/>
            <person name="Larimer F."/>
            <person name="Land M."/>
            <person name="Hauser L."/>
            <person name="Markowitz V."/>
            <person name="Cheng J.-F."/>
            <person name="Hugenholtz P."/>
            <person name="Woyke T."/>
            <person name="Wu D."/>
            <person name="Spring S."/>
            <person name="Lang E."/>
            <person name="Kopitz M."/>
            <person name="Brambilla E."/>
            <person name="Klenk H.-P."/>
            <person name="Eisen J.A."/>
        </authorList>
    </citation>
    <scope>NUCLEOTIDE SEQUENCE [LARGE SCALE GENOMIC DNA]</scope>
    <source>
        <strain evidence="2">ATCC 23117 / DSM 6794 / NBRC 15988 / NCIMB 1366 / Sio-4</strain>
    </source>
</reference>
<protein>
    <submittedName>
        <fullName evidence="1">Uncharacterized protein</fullName>
    </submittedName>
</protein>
<dbReference type="EMBL" id="CP003345">
    <property type="protein sequence ID" value="AFM05485.1"/>
    <property type="molecule type" value="Genomic_DNA"/>
</dbReference>
<organism evidence="1 2">
    <name type="scientific">Bernardetia litoralis (strain ATCC 23117 / DSM 6794 / NBRC 15988 / NCIMB 1366 / Fx l1 / Sio-4)</name>
    <name type="common">Flexibacter litoralis</name>
    <dbReference type="NCBI Taxonomy" id="880071"/>
    <lineage>
        <taxon>Bacteria</taxon>
        <taxon>Pseudomonadati</taxon>
        <taxon>Bacteroidota</taxon>
        <taxon>Cytophagia</taxon>
        <taxon>Cytophagales</taxon>
        <taxon>Bernardetiaceae</taxon>
        <taxon>Bernardetia</taxon>
    </lineage>
</organism>
<dbReference type="OrthoDB" id="9840420at2"/>
<gene>
    <name evidence="1" type="ordered locus">Fleli_3149</name>
</gene>
<sequence length="208" mass="24527" precursor="true">MSKKITKDVSKVEKLENLLNKDLILVSVSHQINYVQIKENKSDTFLKQLTIKNLPKNALVFTLDVQNLENQYLNKSFSNVNKCSDFVILYEDESEIKGLFCEIKSFNPSCPEYEKQVENSFLFVEYACKMLSSFEEETKIDSSKYYLFHLYEPKGRDIIKSSPRNRFIFEKRTEKMIHLKNTEKYIQKIAFEAEKGIILNPFIDFNEL</sequence>
<accession>I4ANF0</accession>
<dbReference type="STRING" id="880071.Fleli_3149"/>
<evidence type="ECO:0000313" key="2">
    <source>
        <dbReference type="Proteomes" id="UP000006054"/>
    </source>
</evidence>
<dbReference type="HOGENOM" id="CLU_1319370_0_0_10"/>
<dbReference type="KEGG" id="fli:Fleli_3149"/>